<evidence type="ECO:0000259" key="2">
    <source>
        <dbReference type="PROSITE" id="PS51677"/>
    </source>
</evidence>
<dbReference type="InterPro" id="IPR011330">
    <property type="entry name" value="Glyco_hydro/deAcase_b/a-brl"/>
</dbReference>
<keyword evidence="1" id="KW-0732">Signal</keyword>
<gene>
    <name evidence="3" type="ORF">LuPra_06268</name>
</gene>
<dbReference type="InterPro" id="IPR002509">
    <property type="entry name" value="NODB_dom"/>
</dbReference>
<dbReference type="SUPFAM" id="SSF88713">
    <property type="entry name" value="Glycoside hydrolase/deacetylase"/>
    <property type="match status" value="1"/>
</dbReference>
<dbReference type="GO" id="GO:0016810">
    <property type="term" value="F:hydrolase activity, acting on carbon-nitrogen (but not peptide) bonds"/>
    <property type="evidence" value="ECO:0007669"/>
    <property type="project" value="InterPro"/>
</dbReference>
<dbReference type="Gene3D" id="3.20.20.370">
    <property type="entry name" value="Glycoside hydrolase/deacetylase"/>
    <property type="match status" value="1"/>
</dbReference>
<name>A0A143PWN3_LUTPR</name>
<keyword evidence="4" id="KW-1185">Reference proteome</keyword>
<dbReference type="Proteomes" id="UP000076079">
    <property type="component" value="Chromosome"/>
</dbReference>
<protein>
    <submittedName>
        <fullName evidence="3">Chitooligosaccharide deacetylase NodB</fullName>
    </submittedName>
</protein>
<sequence length="252" mass="27625">MGVIHRARNKWRRYAIEHWGGQHFLLDAPHAYVSFTFDDFPRTAYTVGGRILREHGVRGTYFVSSALLGGPSPSGAIATAAEVAQVVEDGHEIGCHTREHLDGTRATPEAFERSIRANNDALAEVIPGMELDVFAFPLEGPTLQVKRAVGPHFRASRGGGQTFNAGRIDLHLLKSFFLDYKTRDDMDAIKRVIDESAARRGWLIFSTHDVDPTPSAYGCTPATFERVVALACQSGARVLPMGHVCAELGIAR</sequence>
<accession>A0A143PWN3</accession>
<dbReference type="EMBL" id="CP015136">
    <property type="protein sequence ID" value="AMY12982.1"/>
    <property type="molecule type" value="Genomic_DNA"/>
</dbReference>
<reference evidence="3 4" key="1">
    <citation type="journal article" date="2016" name="Genome Announc.">
        <title>First Complete Genome Sequence of a Subdivision 6 Acidobacterium Strain.</title>
        <authorList>
            <person name="Huang S."/>
            <person name="Vieira S."/>
            <person name="Bunk B."/>
            <person name="Riedel T."/>
            <person name="Sproer C."/>
            <person name="Overmann J."/>
        </authorList>
    </citation>
    <scope>NUCLEOTIDE SEQUENCE [LARGE SCALE GENOMIC DNA]</scope>
    <source>
        <strain evidence="4">DSM 100886 HEG_-6_39</strain>
    </source>
</reference>
<dbReference type="InterPro" id="IPR051398">
    <property type="entry name" value="Polysacch_Deacetylase"/>
</dbReference>
<feature type="domain" description="NodB homology" evidence="2">
    <location>
        <begin position="31"/>
        <end position="239"/>
    </location>
</feature>
<organism evidence="3 4">
    <name type="scientific">Luteitalea pratensis</name>
    <dbReference type="NCBI Taxonomy" id="1855912"/>
    <lineage>
        <taxon>Bacteria</taxon>
        <taxon>Pseudomonadati</taxon>
        <taxon>Acidobacteriota</taxon>
        <taxon>Vicinamibacteria</taxon>
        <taxon>Vicinamibacterales</taxon>
        <taxon>Vicinamibacteraceae</taxon>
        <taxon>Luteitalea</taxon>
    </lineage>
</organism>
<dbReference type="PROSITE" id="PS51677">
    <property type="entry name" value="NODB"/>
    <property type="match status" value="1"/>
</dbReference>
<dbReference type="STRING" id="1855912.LuPra_06268"/>
<evidence type="ECO:0000313" key="4">
    <source>
        <dbReference type="Proteomes" id="UP000076079"/>
    </source>
</evidence>
<dbReference type="GO" id="GO:0005975">
    <property type="term" value="P:carbohydrate metabolic process"/>
    <property type="evidence" value="ECO:0007669"/>
    <property type="project" value="InterPro"/>
</dbReference>
<evidence type="ECO:0000313" key="3">
    <source>
        <dbReference type="EMBL" id="AMY12982.1"/>
    </source>
</evidence>
<dbReference type="KEGG" id="abac:LuPra_06268"/>
<dbReference type="PANTHER" id="PTHR34216">
    <property type="match status" value="1"/>
</dbReference>
<dbReference type="Pfam" id="PF01522">
    <property type="entry name" value="Polysacc_deac_1"/>
    <property type="match status" value="1"/>
</dbReference>
<dbReference type="AlphaFoldDB" id="A0A143PWN3"/>
<evidence type="ECO:0000256" key="1">
    <source>
        <dbReference type="ARBA" id="ARBA00022729"/>
    </source>
</evidence>
<dbReference type="PANTHER" id="PTHR34216:SF11">
    <property type="entry name" value="CHITOOLIGOSACCHARIDE DEACETYLASE"/>
    <property type="match status" value="1"/>
</dbReference>
<proteinExistence type="predicted"/>
<reference evidence="4" key="2">
    <citation type="submission" date="2016-04" db="EMBL/GenBank/DDBJ databases">
        <title>First Complete Genome Sequence of a Subdivision 6 Acidobacterium.</title>
        <authorList>
            <person name="Huang S."/>
            <person name="Vieira S."/>
            <person name="Bunk B."/>
            <person name="Riedel T."/>
            <person name="Sproeer C."/>
            <person name="Overmann J."/>
        </authorList>
    </citation>
    <scope>NUCLEOTIDE SEQUENCE [LARGE SCALE GENOMIC DNA]</scope>
    <source>
        <strain evidence="4">DSM 100886 HEG_-6_39</strain>
    </source>
</reference>